<dbReference type="EMBL" id="VBAK01000128">
    <property type="protein sequence ID" value="TMI89204.1"/>
    <property type="molecule type" value="Genomic_DNA"/>
</dbReference>
<organism evidence="18 19">
    <name type="scientific">Candidatus Segetimicrobium genomatis</name>
    <dbReference type="NCBI Taxonomy" id="2569760"/>
    <lineage>
        <taxon>Bacteria</taxon>
        <taxon>Bacillati</taxon>
        <taxon>Candidatus Sysuimicrobiota</taxon>
        <taxon>Candidatus Sysuimicrobiia</taxon>
        <taxon>Candidatus Sysuimicrobiales</taxon>
        <taxon>Candidatus Segetimicrobiaceae</taxon>
        <taxon>Candidatus Segetimicrobium</taxon>
    </lineage>
</organism>
<dbReference type="SUPFAM" id="SSF52440">
    <property type="entry name" value="PreATP-grasp domain"/>
    <property type="match status" value="1"/>
</dbReference>
<dbReference type="InterPro" id="IPR000115">
    <property type="entry name" value="PRibGlycinamide_synth"/>
</dbReference>
<dbReference type="GO" id="GO:0046872">
    <property type="term" value="F:metal ion binding"/>
    <property type="evidence" value="ECO:0007669"/>
    <property type="project" value="UniProtKB-KW"/>
</dbReference>
<dbReference type="InterPro" id="IPR011761">
    <property type="entry name" value="ATP-grasp"/>
</dbReference>
<protein>
    <recommendedName>
        <fullName evidence="4 14">Phosphoribosylamine--glycine ligase</fullName>
        <ecNumber evidence="4 14">6.3.4.13</ecNumber>
    </recommendedName>
    <alternativeName>
        <fullName evidence="14">GARS</fullName>
    </alternativeName>
    <alternativeName>
        <fullName evidence="12 14">Glycinamide ribonucleotide synthetase</fullName>
    </alternativeName>
    <alternativeName>
        <fullName evidence="13 14">Phosphoribosylglycinamide synthetase</fullName>
    </alternativeName>
</protein>
<dbReference type="Proteomes" id="UP000318509">
    <property type="component" value="Unassembled WGS sequence"/>
</dbReference>
<dbReference type="GO" id="GO:0009113">
    <property type="term" value="P:purine nucleobase biosynthetic process"/>
    <property type="evidence" value="ECO:0007669"/>
    <property type="project" value="InterPro"/>
</dbReference>
<feature type="region of interest" description="Disordered" evidence="16">
    <location>
        <begin position="422"/>
        <end position="481"/>
    </location>
</feature>
<evidence type="ECO:0000256" key="7">
    <source>
        <dbReference type="ARBA" id="ARBA00022741"/>
    </source>
</evidence>
<evidence type="ECO:0000256" key="1">
    <source>
        <dbReference type="ARBA" id="ARBA00001936"/>
    </source>
</evidence>
<sequence>MKVLVIGSGGREHAMAWKLRQESPLSLFCAPGNPGMREIAPCLPYSSDDIGALAACAEQYGIDLTLVGPEAPLAAGLVDLFERRGLRAFGPTQAAARLESSKAFMKTLCRRYGIPTAPFAIFDDPARAIEDIRGRARPCVIKVDGLAGGKGVTVAATAEEAIAAVEAAMVARRFGDAGARVVVEEMLSGEEVSVFALCDGTAVCALLPAQDHKRLGDLDRGPNTGGMGAYAPVPAASPAVLDRITDEVLEPVVWAMAQEGRPFRGVLFAGLMLTADGPQVLEFNVRLGDPEAQVLLPLLESGLVEAAEAVLTGSLERWTPRWRPQSAVGVVLAAEGYPESPRTGDPITGLPTAAALDGVRVFHAGTAVRDGRVVSSGGRVINVVGIGDNLYEARTRAYRAVEAVRYDGKIYRRDIGARAAEHGGIRSPADGRAAAGLGRRTDRKADRKPIEAESGTNVSEEWSQGRVIDATGETRETEVRA</sequence>
<dbReference type="FunFam" id="3.90.600.10:FF:000001">
    <property type="entry name" value="Trifunctional purine biosynthetic protein adenosine-3"/>
    <property type="match status" value="1"/>
</dbReference>
<dbReference type="InterPro" id="IPR020562">
    <property type="entry name" value="PRibGlycinamide_synth_N"/>
</dbReference>
<dbReference type="Pfam" id="PF02844">
    <property type="entry name" value="GARS_N"/>
    <property type="match status" value="1"/>
</dbReference>
<evidence type="ECO:0000256" key="13">
    <source>
        <dbReference type="ARBA" id="ARBA00042864"/>
    </source>
</evidence>
<keyword evidence="10" id="KW-0464">Manganese</keyword>
<evidence type="ECO:0000256" key="5">
    <source>
        <dbReference type="ARBA" id="ARBA00022598"/>
    </source>
</evidence>
<keyword evidence="7 15" id="KW-0547">Nucleotide-binding</keyword>
<dbReference type="Gene3D" id="3.90.600.10">
    <property type="entry name" value="Phosphoribosylglycinamide synthetase, C-terminal domain"/>
    <property type="match status" value="1"/>
</dbReference>
<dbReference type="EC" id="6.3.4.13" evidence="4 14"/>
<dbReference type="GO" id="GO:0004637">
    <property type="term" value="F:phosphoribosylamine-glycine ligase activity"/>
    <property type="evidence" value="ECO:0007669"/>
    <property type="project" value="UniProtKB-UniRule"/>
</dbReference>
<comment type="catalytic activity">
    <reaction evidence="14">
        <text>5-phospho-beta-D-ribosylamine + glycine + ATP = N(1)-(5-phospho-beta-D-ribosyl)glycinamide + ADP + phosphate + H(+)</text>
        <dbReference type="Rhea" id="RHEA:17453"/>
        <dbReference type="ChEBI" id="CHEBI:15378"/>
        <dbReference type="ChEBI" id="CHEBI:30616"/>
        <dbReference type="ChEBI" id="CHEBI:43474"/>
        <dbReference type="ChEBI" id="CHEBI:57305"/>
        <dbReference type="ChEBI" id="CHEBI:58681"/>
        <dbReference type="ChEBI" id="CHEBI:143788"/>
        <dbReference type="ChEBI" id="CHEBI:456216"/>
        <dbReference type="EC" id="6.3.4.13"/>
    </reaction>
</comment>
<dbReference type="Pfam" id="PF02843">
    <property type="entry name" value="GARS_C"/>
    <property type="match status" value="1"/>
</dbReference>
<dbReference type="PROSITE" id="PS00184">
    <property type="entry name" value="GARS"/>
    <property type="match status" value="1"/>
</dbReference>
<name>A0A537K0D5_9BACT</name>
<dbReference type="Gene3D" id="3.40.50.20">
    <property type="match status" value="1"/>
</dbReference>
<evidence type="ECO:0000256" key="15">
    <source>
        <dbReference type="PROSITE-ProRule" id="PRU00409"/>
    </source>
</evidence>
<dbReference type="GO" id="GO:0005524">
    <property type="term" value="F:ATP binding"/>
    <property type="evidence" value="ECO:0007669"/>
    <property type="project" value="UniProtKB-UniRule"/>
</dbReference>
<keyword evidence="6" id="KW-0479">Metal-binding</keyword>
<keyword evidence="9 15" id="KW-0067">ATP-binding</keyword>
<comment type="cofactor">
    <cofactor evidence="2">
        <name>Mg(2+)</name>
        <dbReference type="ChEBI" id="CHEBI:18420"/>
    </cofactor>
</comment>
<dbReference type="SUPFAM" id="SSF56059">
    <property type="entry name" value="Glutathione synthetase ATP-binding domain-like"/>
    <property type="match status" value="1"/>
</dbReference>
<dbReference type="NCBIfam" id="TIGR00877">
    <property type="entry name" value="purD"/>
    <property type="match status" value="1"/>
</dbReference>
<evidence type="ECO:0000256" key="11">
    <source>
        <dbReference type="ARBA" id="ARBA00038345"/>
    </source>
</evidence>
<evidence type="ECO:0000256" key="4">
    <source>
        <dbReference type="ARBA" id="ARBA00013255"/>
    </source>
</evidence>
<evidence type="ECO:0000256" key="3">
    <source>
        <dbReference type="ARBA" id="ARBA00005174"/>
    </source>
</evidence>
<dbReference type="PROSITE" id="PS50975">
    <property type="entry name" value="ATP_GRASP"/>
    <property type="match status" value="1"/>
</dbReference>
<dbReference type="GO" id="GO:0006189">
    <property type="term" value="P:'de novo' IMP biosynthetic process"/>
    <property type="evidence" value="ECO:0007669"/>
    <property type="project" value="UniProtKB-UniRule"/>
</dbReference>
<evidence type="ECO:0000259" key="17">
    <source>
        <dbReference type="PROSITE" id="PS50975"/>
    </source>
</evidence>
<dbReference type="HAMAP" id="MF_00138">
    <property type="entry name" value="GARS"/>
    <property type="match status" value="1"/>
</dbReference>
<evidence type="ECO:0000256" key="6">
    <source>
        <dbReference type="ARBA" id="ARBA00022723"/>
    </source>
</evidence>
<dbReference type="InterPro" id="IPR011054">
    <property type="entry name" value="Rudment_hybrid_motif"/>
</dbReference>
<comment type="cofactor">
    <cofactor evidence="1">
        <name>Mn(2+)</name>
        <dbReference type="ChEBI" id="CHEBI:29035"/>
    </cofactor>
</comment>
<dbReference type="Gene3D" id="3.30.1490.20">
    <property type="entry name" value="ATP-grasp fold, A domain"/>
    <property type="match status" value="1"/>
</dbReference>
<feature type="compositionally biased region" description="Basic and acidic residues" evidence="16">
    <location>
        <begin position="472"/>
        <end position="481"/>
    </location>
</feature>
<dbReference type="Pfam" id="PF01071">
    <property type="entry name" value="GARS_A"/>
    <property type="match status" value="1"/>
</dbReference>
<dbReference type="InterPro" id="IPR037123">
    <property type="entry name" value="PRibGlycinamide_synth_C_sf"/>
</dbReference>
<comment type="pathway">
    <text evidence="3 14">Purine metabolism; IMP biosynthesis via de novo pathway; N(1)-(5-phospho-D-ribosyl)glycinamide from 5-phospho-alpha-D-ribose 1-diphosphate: step 2/2.</text>
</comment>
<keyword evidence="8 14" id="KW-0658">Purine biosynthesis</keyword>
<comment type="similarity">
    <text evidence="11 14">Belongs to the GARS family.</text>
</comment>
<dbReference type="SUPFAM" id="SSF51246">
    <property type="entry name" value="Rudiment single hybrid motif"/>
    <property type="match status" value="1"/>
</dbReference>
<dbReference type="InterPro" id="IPR020559">
    <property type="entry name" value="PRibGlycinamide_synth_CS"/>
</dbReference>
<dbReference type="SMART" id="SM01210">
    <property type="entry name" value="GARS_C"/>
    <property type="match status" value="1"/>
</dbReference>
<dbReference type="InterPro" id="IPR020560">
    <property type="entry name" value="PRibGlycinamide_synth_C-dom"/>
</dbReference>
<evidence type="ECO:0000313" key="18">
    <source>
        <dbReference type="EMBL" id="TMI89204.1"/>
    </source>
</evidence>
<dbReference type="PANTHER" id="PTHR43472:SF1">
    <property type="entry name" value="PHOSPHORIBOSYLAMINE--GLYCINE LIGASE, CHLOROPLASTIC"/>
    <property type="match status" value="1"/>
</dbReference>
<dbReference type="Gene3D" id="3.30.470.20">
    <property type="entry name" value="ATP-grasp fold, B domain"/>
    <property type="match status" value="1"/>
</dbReference>
<evidence type="ECO:0000256" key="14">
    <source>
        <dbReference type="HAMAP-Rule" id="MF_00138"/>
    </source>
</evidence>
<reference evidence="18 19" key="1">
    <citation type="journal article" date="2019" name="Nat. Microbiol.">
        <title>Mediterranean grassland soil C-N compound turnover is dependent on rainfall and depth, and is mediated by genomically divergent microorganisms.</title>
        <authorList>
            <person name="Diamond S."/>
            <person name="Andeer P.F."/>
            <person name="Li Z."/>
            <person name="Crits-Christoph A."/>
            <person name="Burstein D."/>
            <person name="Anantharaman K."/>
            <person name="Lane K.R."/>
            <person name="Thomas B.C."/>
            <person name="Pan C."/>
            <person name="Northen T.R."/>
            <person name="Banfield J.F."/>
        </authorList>
    </citation>
    <scope>NUCLEOTIDE SEQUENCE [LARGE SCALE GENOMIC DNA]</scope>
    <source>
        <strain evidence="18">NP_3</strain>
    </source>
</reference>
<evidence type="ECO:0000256" key="12">
    <source>
        <dbReference type="ARBA" id="ARBA00042242"/>
    </source>
</evidence>
<dbReference type="InterPro" id="IPR020561">
    <property type="entry name" value="PRibGlycinamid_synth_ATP-grasp"/>
</dbReference>
<dbReference type="AlphaFoldDB" id="A0A537K0D5"/>
<dbReference type="PANTHER" id="PTHR43472">
    <property type="entry name" value="PHOSPHORIBOSYLAMINE--GLYCINE LIGASE"/>
    <property type="match status" value="1"/>
</dbReference>
<accession>A0A537K0D5</accession>
<keyword evidence="5 14" id="KW-0436">Ligase</keyword>
<proteinExistence type="inferred from homology"/>
<dbReference type="UniPathway" id="UPA00074">
    <property type="reaction ID" value="UER00125"/>
</dbReference>
<feature type="domain" description="ATP-grasp" evidence="17">
    <location>
        <begin position="106"/>
        <end position="312"/>
    </location>
</feature>
<dbReference type="SMART" id="SM01209">
    <property type="entry name" value="GARS_A"/>
    <property type="match status" value="1"/>
</dbReference>
<gene>
    <name evidence="14 18" type="primary">purD</name>
    <name evidence="18" type="ORF">E6H00_10415</name>
</gene>
<evidence type="ECO:0000256" key="8">
    <source>
        <dbReference type="ARBA" id="ARBA00022755"/>
    </source>
</evidence>
<feature type="compositionally biased region" description="Basic and acidic residues" evidence="16">
    <location>
        <begin position="439"/>
        <end position="451"/>
    </location>
</feature>
<comment type="caution">
    <text evidence="18">The sequence shown here is derived from an EMBL/GenBank/DDBJ whole genome shotgun (WGS) entry which is preliminary data.</text>
</comment>
<dbReference type="InterPro" id="IPR016185">
    <property type="entry name" value="PreATP-grasp_dom_sf"/>
</dbReference>
<evidence type="ECO:0000256" key="9">
    <source>
        <dbReference type="ARBA" id="ARBA00022840"/>
    </source>
</evidence>
<evidence type="ECO:0000256" key="10">
    <source>
        <dbReference type="ARBA" id="ARBA00023211"/>
    </source>
</evidence>
<evidence type="ECO:0000313" key="19">
    <source>
        <dbReference type="Proteomes" id="UP000318509"/>
    </source>
</evidence>
<dbReference type="InterPro" id="IPR013815">
    <property type="entry name" value="ATP_grasp_subdomain_1"/>
</dbReference>
<evidence type="ECO:0000256" key="2">
    <source>
        <dbReference type="ARBA" id="ARBA00001946"/>
    </source>
</evidence>
<evidence type="ECO:0000256" key="16">
    <source>
        <dbReference type="SAM" id="MobiDB-lite"/>
    </source>
</evidence>
<dbReference type="FunFam" id="3.30.470.20:FF:000018">
    <property type="entry name" value="Trifunctional purine biosynthetic protein adenosine-3"/>
    <property type="match status" value="1"/>
</dbReference>